<dbReference type="AlphaFoldDB" id="A0A2S5T8F5"/>
<name>A0A2S5T8F5_9BURK</name>
<keyword evidence="4" id="KW-1133">Transmembrane helix</keyword>
<reference evidence="6 7" key="1">
    <citation type="submission" date="2018-02" db="EMBL/GenBank/DDBJ databases">
        <title>Reclassifiation of [Polyangium] brachysporum DSM 7029 as Guopingzhaonella breviflexa gen. nov., sp. nov., a member of the family Comamonadaceae.</title>
        <authorList>
            <person name="Tang B."/>
        </authorList>
    </citation>
    <scope>NUCLEOTIDE SEQUENCE [LARGE SCALE GENOMIC DNA]</scope>
    <source>
        <strain evidence="6 7">DSM 15344</strain>
    </source>
</reference>
<dbReference type="PANTHER" id="PTHR35007:SF2">
    <property type="entry name" value="PILUS ASSEMBLE PROTEIN"/>
    <property type="match status" value="1"/>
</dbReference>
<dbReference type="PANTHER" id="PTHR35007">
    <property type="entry name" value="INTEGRAL MEMBRANE PROTEIN-RELATED"/>
    <property type="match status" value="1"/>
</dbReference>
<comment type="subcellular location">
    <subcellularLocation>
        <location evidence="1">Cell membrane</location>
        <topology evidence="1">Multi-pass membrane protein</topology>
    </subcellularLocation>
</comment>
<proteinExistence type="predicted"/>
<evidence type="ECO:0000256" key="3">
    <source>
        <dbReference type="ARBA" id="ARBA00022692"/>
    </source>
</evidence>
<keyword evidence="7" id="KW-1185">Reference proteome</keyword>
<evidence type="ECO:0000256" key="4">
    <source>
        <dbReference type="ARBA" id="ARBA00022989"/>
    </source>
</evidence>
<organism evidence="6 7">
    <name type="scientific">Caldimonas thermodepolymerans</name>
    <dbReference type="NCBI Taxonomy" id="215580"/>
    <lineage>
        <taxon>Bacteria</taxon>
        <taxon>Pseudomonadati</taxon>
        <taxon>Pseudomonadota</taxon>
        <taxon>Betaproteobacteria</taxon>
        <taxon>Burkholderiales</taxon>
        <taxon>Sphaerotilaceae</taxon>
        <taxon>Caldimonas</taxon>
    </lineage>
</organism>
<gene>
    <name evidence="6" type="ORF">C1702_04155</name>
</gene>
<keyword evidence="5" id="KW-0472">Membrane</keyword>
<evidence type="ECO:0000313" key="7">
    <source>
        <dbReference type="Proteomes" id="UP000239406"/>
    </source>
</evidence>
<dbReference type="RefSeq" id="WP_104356419.1">
    <property type="nucleotide sequence ID" value="NZ_CALFFA010000004.1"/>
</dbReference>
<dbReference type="Pfam" id="PF00482">
    <property type="entry name" value="T2SSF"/>
    <property type="match status" value="1"/>
</dbReference>
<evidence type="ECO:0000256" key="5">
    <source>
        <dbReference type="ARBA" id="ARBA00023136"/>
    </source>
</evidence>
<evidence type="ECO:0000256" key="2">
    <source>
        <dbReference type="ARBA" id="ARBA00022475"/>
    </source>
</evidence>
<dbReference type="InterPro" id="IPR018076">
    <property type="entry name" value="T2SS_GspF_dom"/>
</dbReference>
<protein>
    <submittedName>
        <fullName evidence="6">Type II secretion system protein</fullName>
    </submittedName>
</protein>
<dbReference type="EMBL" id="PSNY01000003">
    <property type="protein sequence ID" value="PPE71158.1"/>
    <property type="molecule type" value="Genomic_DNA"/>
</dbReference>
<comment type="caution">
    <text evidence="6">The sequence shown here is derived from an EMBL/GenBank/DDBJ whole genome shotgun (WGS) entry which is preliminary data.</text>
</comment>
<keyword evidence="2" id="KW-1003">Cell membrane</keyword>
<evidence type="ECO:0000256" key="1">
    <source>
        <dbReference type="ARBA" id="ARBA00004651"/>
    </source>
</evidence>
<sequence>MMGNSLQWAPIAIGISVALISGVVLLGAWWLLQRRWTQRRASALAARWAAGADAVIEHADDGAHRSRLSRALEAIGRALAPESQGNGEERQLLEQSGWRAPSAWWIFMGLRFALAALGLAVGALASVGSSGKGAPGWLLPVGGAIAGWLLPKLVLHAVAARRVARFRAELPLFVDLVGLLQSVGLSMEQSLYSLGQSRDQGLDVIGHELEEANRLVYAGRARMDAMDHIAACMHDDDFLELVSLLRQIERYGGDVSTSLKTFSERLHEKRRMALRERVGKITVKMTMVMVLTMLPALLLLTAGPGFLGILRSLERMGG</sequence>
<dbReference type="Proteomes" id="UP000239406">
    <property type="component" value="Unassembled WGS sequence"/>
</dbReference>
<keyword evidence="3" id="KW-0812">Transmembrane</keyword>
<accession>A0A2S5T8F5</accession>
<evidence type="ECO:0000313" key="6">
    <source>
        <dbReference type="EMBL" id="PPE71158.1"/>
    </source>
</evidence>
<dbReference type="GO" id="GO:0005886">
    <property type="term" value="C:plasma membrane"/>
    <property type="evidence" value="ECO:0007669"/>
    <property type="project" value="UniProtKB-SubCell"/>
</dbReference>